<sequence length="262" mass="30199">MVKGILHVHSDFSYDGINSIEEIANWAKSEKIDFVILTEHDNDFNDEKFDSYLEECRKNSNNIIIVPGIEYSFGKKRHIHINVFGIDQFLNTNNTIEDIPRFLKTVKSLNGIAVLNHPKSIVKELGFIDLSSLFGVELWNTKSDFLYSPDPRTYKLVKEKLMNKAVFVTSDIHTIPKNEYAKIISMETVADINSVVTLIRNRSFYCVFNNAIIENTFKDIQLNKVLLFLAGSHHKTYRFLRSIKRVLGLNVSPKIVKMIKLK</sequence>
<evidence type="ECO:0000313" key="2">
    <source>
        <dbReference type="EMBL" id="MDY2587082.1"/>
    </source>
</evidence>
<dbReference type="RefSeq" id="WP_320555455.1">
    <property type="nucleotide sequence ID" value="NZ_JAXDAE010000005.1"/>
</dbReference>
<dbReference type="EMBL" id="JAXDAE010000005">
    <property type="protein sequence ID" value="MDY2587082.1"/>
    <property type="molecule type" value="Genomic_DNA"/>
</dbReference>
<dbReference type="InterPro" id="IPR003141">
    <property type="entry name" value="Pol/His_phosphatase_N"/>
</dbReference>
<gene>
    <name evidence="2" type="ORF">SNF14_07000</name>
</gene>
<dbReference type="InterPro" id="IPR052018">
    <property type="entry name" value="PHP_domain"/>
</dbReference>
<dbReference type="Pfam" id="PF02811">
    <property type="entry name" value="PHP"/>
    <property type="match status" value="1"/>
</dbReference>
<accession>A0ABU5EL87</accession>
<feature type="domain" description="Polymerase/histidinol phosphatase N-terminal" evidence="1">
    <location>
        <begin position="4"/>
        <end position="75"/>
    </location>
</feature>
<keyword evidence="3" id="KW-1185">Reference proteome</keyword>
<comment type="caution">
    <text evidence="2">The sequence shown here is derived from an EMBL/GenBank/DDBJ whole genome shotgun (WGS) entry which is preliminary data.</text>
</comment>
<dbReference type="InterPro" id="IPR016195">
    <property type="entry name" value="Pol/histidinol_Pase-like"/>
</dbReference>
<dbReference type="PANTHER" id="PTHR42924:SF3">
    <property type="entry name" value="POLYMERASE_HISTIDINOL PHOSPHATASE N-TERMINAL DOMAIN-CONTAINING PROTEIN"/>
    <property type="match status" value="1"/>
</dbReference>
<organism evidence="2 3">
    <name type="scientific">Winogradskyella aquimaris</name>
    <dbReference type="NCBI Taxonomy" id="864074"/>
    <lineage>
        <taxon>Bacteria</taxon>
        <taxon>Pseudomonadati</taxon>
        <taxon>Bacteroidota</taxon>
        <taxon>Flavobacteriia</taxon>
        <taxon>Flavobacteriales</taxon>
        <taxon>Flavobacteriaceae</taxon>
        <taxon>Winogradskyella</taxon>
    </lineage>
</organism>
<dbReference type="PANTHER" id="PTHR42924">
    <property type="entry name" value="EXONUCLEASE"/>
    <property type="match status" value="1"/>
</dbReference>
<evidence type="ECO:0000259" key="1">
    <source>
        <dbReference type="SMART" id="SM00481"/>
    </source>
</evidence>
<dbReference type="SMART" id="SM00481">
    <property type="entry name" value="POLIIIAc"/>
    <property type="match status" value="1"/>
</dbReference>
<proteinExistence type="predicted"/>
<reference evidence="2 3" key="1">
    <citation type="submission" date="2023-11" db="EMBL/GenBank/DDBJ databases">
        <title>Winogradskyella pelagius sp. nov., isolated from coastal sediment.</title>
        <authorList>
            <person name="Li F."/>
        </authorList>
    </citation>
    <scope>NUCLEOTIDE SEQUENCE [LARGE SCALE GENOMIC DNA]</scope>
    <source>
        <strain evidence="2 3">KCTC 23502</strain>
    </source>
</reference>
<dbReference type="SUPFAM" id="SSF89550">
    <property type="entry name" value="PHP domain-like"/>
    <property type="match status" value="1"/>
</dbReference>
<protein>
    <submittedName>
        <fullName evidence="2">PHP domain-containing protein</fullName>
    </submittedName>
</protein>
<dbReference type="Gene3D" id="3.20.20.140">
    <property type="entry name" value="Metal-dependent hydrolases"/>
    <property type="match status" value="1"/>
</dbReference>
<dbReference type="InterPro" id="IPR004013">
    <property type="entry name" value="PHP_dom"/>
</dbReference>
<evidence type="ECO:0000313" key="3">
    <source>
        <dbReference type="Proteomes" id="UP001285855"/>
    </source>
</evidence>
<dbReference type="CDD" id="cd07432">
    <property type="entry name" value="PHP_HisPPase"/>
    <property type="match status" value="1"/>
</dbReference>
<dbReference type="Proteomes" id="UP001285855">
    <property type="component" value="Unassembled WGS sequence"/>
</dbReference>
<name>A0ABU5EL87_9FLAO</name>